<feature type="DNA-binding region" description="OmpR/PhoB-type" evidence="2">
    <location>
        <begin position="57"/>
        <end position="158"/>
    </location>
</feature>
<dbReference type="CDD" id="cd00383">
    <property type="entry name" value="trans_reg_C"/>
    <property type="match status" value="1"/>
</dbReference>
<dbReference type="GO" id="GO:0000160">
    <property type="term" value="P:phosphorelay signal transduction system"/>
    <property type="evidence" value="ECO:0007669"/>
    <property type="project" value="InterPro"/>
</dbReference>
<dbReference type="InterPro" id="IPR036388">
    <property type="entry name" value="WH-like_DNA-bd_sf"/>
</dbReference>
<name>A0A162U469_9CLOT</name>
<evidence type="ECO:0000256" key="2">
    <source>
        <dbReference type="PROSITE-ProRule" id="PRU01091"/>
    </source>
</evidence>
<reference evidence="4 5" key="1">
    <citation type="submission" date="2016-04" db="EMBL/GenBank/DDBJ databases">
        <title>Genome sequence of Clostridium magnum DSM 2767.</title>
        <authorList>
            <person name="Poehlein A."/>
            <person name="Uhlig R."/>
            <person name="Fischer R."/>
            <person name="Bahl H."/>
            <person name="Daniel R."/>
        </authorList>
    </citation>
    <scope>NUCLEOTIDE SEQUENCE [LARGE SCALE GENOMIC DNA]</scope>
    <source>
        <strain evidence="4 5">DSM 2767</strain>
    </source>
</reference>
<proteinExistence type="predicted"/>
<dbReference type="PANTHER" id="PTHR35807:SF2">
    <property type="entry name" value="TRANSCRIPTIONAL ACTIVATOR DOMAIN"/>
    <property type="match status" value="1"/>
</dbReference>
<keyword evidence="5" id="KW-1185">Reference proteome</keyword>
<evidence type="ECO:0000256" key="1">
    <source>
        <dbReference type="ARBA" id="ARBA00023125"/>
    </source>
</evidence>
<dbReference type="InterPro" id="IPR016032">
    <property type="entry name" value="Sig_transdc_resp-reg_C-effctor"/>
</dbReference>
<dbReference type="PROSITE" id="PS51755">
    <property type="entry name" value="OMPR_PHOB"/>
    <property type="match status" value="1"/>
</dbReference>
<dbReference type="OrthoDB" id="3190595at2"/>
<dbReference type="Gene3D" id="1.10.10.10">
    <property type="entry name" value="Winged helix-like DNA-binding domain superfamily/Winged helix DNA-binding domain"/>
    <property type="match status" value="1"/>
</dbReference>
<feature type="domain" description="OmpR/PhoB-type" evidence="3">
    <location>
        <begin position="57"/>
        <end position="158"/>
    </location>
</feature>
<comment type="caution">
    <text evidence="4">The sequence shown here is derived from an EMBL/GenBank/DDBJ whole genome shotgun (WGS) entry which is preliminary data.</text>
</comment>
<dbReference type="PATRIC" id="fig|1121326.3.peg.409"/>
<dbReference type="SMART" id="SM00862">
    <property type="entry name" value="Trans_reg_C"/>
    <property type="match status" value="1"/>
</dbReference>
<sequence length="303" mass="35734">MKFVSEMLNLHPELVVLFVTDYTEYEVKAHVLSGFKMNASEYLSKTPLKDRIINKYSVFSEIEKLNVFCFGKFRVMTDDKAEIKWRTAKTEELFAYFIASEGRTVTKEELIENVFGKFDANKASNNLKVCIHYLKKNLEAFGISGLIQNYNRGYKLNVDKIYCDYYELQSLALKNEKIDTSNIEKYEKISQLYCGNYLEGNYYDWSEHKMDYLQHLYIKTILLISEFYLNNKIHMKALEIMKKGLNTDFLNKEINEKIIEMYIKSGDKVSAKRHFCEYKLDYRKEFGVELEEDLSSSFTKGNL</sequence>
<accession>A0A162U469</accession>
<dbReference type="Proteomes" id="UP000076603">
    <property type="component" value="Unassembled WGS sequence"/>
</dbReference>
<dbReference type="SUPFAM" id="SSF46894">
    <property type="entry name" value="C-terminal effector domain of the bipartite response regulators"/>
    <property type="match status" value="1"/>
</dbReference>
<dbReference type="PANTHER" id="PTHR35807">
    <property type="entry name" value="TRANSCRIPTIONAL REGULATOR REDD-RELATED"/>
    <property type="match status" value="1"/>
</dbReference>
<protein>
    <recommendedName>
        <fullName evidence="3">OmpR/PhoB-type domain-containing protein</fullName>
    </recommendedName>
</protein>
<gene>
    <name evidence="4" type="ORF">CLMAG_04310</name>
</gene>
<dbReference type="AlphaFoldDB" id="A0A162U469"/>
<dbReference type="STRING" id="1121326.CLMAG_04310"/>
<dbReference type="InterPro" id="IPR001867">
    <property type="entry name" value="OmpR/PhoB-type_DNA-bd"/>
</dbReference>
<evidence type="ECO:0000313" key="4">
    <source>
        <dbReference type="EMBL" id="KZL93407.1"/>
    </source>
</evidence>
<keyword evidence="1 2" id="KW-0238">DNA-binding</keyword>
<dbReference type="Pfam" id="PF00486">
    <property type="entry name" value="Trans_reg_C"/>
    <property type="match status" value="1"/>
</dbReference>
<dbReference type="EMBL" id="LWAE01000001">
    <property type="protein sequence ID" value="KZL93407.1"/>
    <property type="molecule type" value="Genomic_DNA"/>
</dbReference>
<evidence type="ECO:0000259" key="3">
    <source>
        <dbReference type="PROSITE" id="PS51755"/>
    </source>
</evidence>
<dbReference type="GO" id="GO:0006355">
    <property type="term" value="P:regulation of DNA-templated transcription"/>
    <property type="evidence" value="ECO:0007669"/>
    <property type="project" value="InterPro"/>
</dbReference>
<dbReference type="GO" id="GO:0003677">
    <property type="term" value="F:DNA binding"/>
    <property type="evidence" value="ECO:0007669"/>
    <property type="project" value="UniProtKB-UniRule"/>
</dbReference>
<organism evidence="4 5">
    <name type="scientific">Clostridium magnum DSM 2767</name>
    <dbReference type="NCBI Taxonomy" id="1121326"/>
    <lineage>
        <taxon>Bacteria</taxon>
        <taxon>Bacillati</taxon>
        <taxon>Bacillota</taxon>
        <taxon>Clostridia</taxon>
        <taxon>Eubacteriales</taxon>
        <taxon>Clostridiaceae</taxon>
        <taxon>Clostridium</taxon>
    </lineage>
</organism>
<evidence type="ECO:0000313" key="5">
    <source>
        <dbReference type="Proteomes" id="UP000076603"/>
    </source>
</evidence>
<dbReference type="InterPro" id="IPR051677">
    <property type="entry name" value="AfsR-DnrI-RedD_regulator"/>
</dbReference>